<dbReference type="AlphaFoldDB" id="A0A1H3XPA9"/>
<organism evidence="2 3">
    <name type="scientific">Bowdeniella nasicola</name>
    <dbReference type="NCBI Taxonomy" id="208480"/>
    <lineage>
        <taxon>Bacteria</taxon>
        <taxon>Bacillati</taxon>
        <taxon>Actinomycetota</taxon>
        <taxon>Actinomycetes</taxon>
        <taxon>Actinomycetales</taxon>
        <taxon>Actinomycetaceae</taxon>
        <taxon>Bowdeniella</taxon>
    </lineage>
</organism>
<dbReference type="PANTHER" id="PTHR42695">
    <property type="entry name" value="GLUTAMINE AMIDOTRANSFERASE YLR126C-RELATED"/>
    <property type="match status" value="1"/>
</dbReference>
<dbReference type="EMBL" id="FNQV01000004">
    <property type="protein sequence ID" value="SEA01267.1"/>
    <property type="molecule type" value="Genomic_DNA"/>
</dbReference>
<dbReference type="NCBIfam" id="NF005743">
    <property type="entry name" value="PRK07567.1"/>
    <property type="match status" value="1"/>
</dbReference>
<name>A0A1H3XPA9_9ACTO</name>
<dbReference type="RefSeq" id="WP_092562201.1">
    <property type="nucleotide sequence ID" value="NZ_FNQV01000004.1"/>
</dbReference>
<dbReference type="InterPro" id="IPR017926">
    <property type="entry name" value="GATASE"/>
</dbReference>
<proteinExistence type="predicted"/>
<dbReference type="Gene3D" id="3.40.50.880">
    <property type="match status" value="1"/>
</dbReference>
<accession>A0A1H3XPA9</accession>
<dbReference type="GO" id="GO:0005829">
    <property type="term" value="C:cytosol"/>
    <property type="evidence" value="ECO:0007669"/>
    <property type="project" value="TreeGrafter"/>
</dbReference>
<dbReference type="PROSITE" id="PS51273">
    <property type="entry name" value="GATASE_TYPE_1"/>
    <property type="match status" value="1"/>
</dbReference>
<dbReference type="PANTHER" id="PTHR42695:SF5">
    <property type="entry name" value="GLUTAMINE AMIDOTRANSFERASE YLR126C-RELATED"/>
    <property type="match status" value="1"/>
</dbReference>
<gene>
    <name evidence="2" type="ORF">SAMN02910418_00701</name>
</gene>
<dbReference type="Pfam" id="PF00117">
    <property type="entry name" value="GATase"/>
    <property type="match status" value="1"/>
</dbReference>
<evidence type="ECO:0000313" key="2">
    <source>
        <dbReference type="EMBL" id="SEA01267.1"/>
    </source>
</evidence>
<dbReference type="InterPro" id="IPR029062">
    <property type="entry name" value="Class_I_gatase-like"/>
</dbReference>
<sequence>MKPFVLIATRPEDETADAEYELFLRFGGLKETELIRIRLESEPLPEIDLSAISGIMLGGSPFTGSIPREHKSDTQIRVEHELSGLLDRVVPQDIPLLGACYGVGTLGRHQGGQIDFTYGEEIGAPIMRITDAGLSDPLLEGIPREFRSFVGHKEACSKLPAHATLLVSSQACPVQMFRIKNNLYGTQFHPELDIPGIHLRIDVYKDAGYFPAESAQEVKDYTAKFDVSASHKIVRNFVDYYRR</sequence>
<dbReference type="CDD" id="cd01741">
    <property type="entry name" value="GATase1_1"/>
    <property type="match status" value="1"/>
</dbReference>
<protein>
    <submittedName>
        <fullName evidence="2">GMP synthase (Glutamine-hydrolysing)</fullName>
    </submittedName>
</protein>
<dbReference type="SUPFAM" id="SSF52317">
    <property type="entry name" value="Class I glutamine amidotransferase-like"/>
    <property type="match status" value="1"/>
</dbReference>
<evidence type="ECO:0000259" key="1">
    <source>
        <dbReference type="Pfam" id="PF00117"/>
    </source>
</evidence>
<dbReference type="InterPro" id="IPR044992">
    <property type="entry name" value="ChyE-like"/>
</dbReference>
<dbReference type="Proteomes" id="UP000199288">
    <property type="component" value="Unassembled WGS sequence"/>
</dbReference>
<dbReference type="OrthoDB" id="5196541at2"/>
<evidence type="ECO:0000313" key="3">
    <source>
        <dbReference type="Proteomes" id="UP000199288"/>
    </source>
</evidence>
<feature type="domain" description="Glutamine amidotransferase" evidence="1">
    <location>
        <begin position="49"/>
        <end position="192"/>
    </location>
</feature>
<reference evidence="3" key="1">
    <citation type="submission" date="2016-10" db="EMBL/GenBank/DDBJ databases">
        <authorList>
            <person name="Varghese N."/>
            <person name="Submissions S."/>
        </authorList>
    </citation>
    <scope>NUCLEOTIDE SEQUENCE [LARGE SCALE GENOMIC DNA]</scope>
    <source>
        <strain evidence="3">KPR-1</strain>
    </source>
</reference>
<keyword evidence="3" id="KW-1185">Reference proteome</keyword>